<evidence type="ECO:0000259" key="6">
    <source>
        <dbReference type="Pfam" id="PF02836"/>
    </source>
</evidence>
<keyword evidence="3 10" id="KW-0326">Glycosidase</keyword>
<gene>
    <name evidence="10" type="primary">lacZ_2</name>
    <name evidence="10" type="ORF">Pla144_19820</name>
</gene>
<dbReference type="Pfam" id="PF00703">
    <property type="entry name" value="Glyco_hydro_2"/>
    <property type="match status" value="1"/>
</dbReference>
<dbReference type="SUPFAM" id="SSF49303">
    <property type="entry name" value="beta-Galactosidase/glucuronidase domain"/>
    <property type="match status" value="1"/>
</dbReference>
<evidence type="ECO:0000259" key="9">
    <source>
        <dbReference type="Pfam" id="PF18565"/>
    </source>
</evidence>
<dbReference type="InterPro" id="IPR040605">
    <property type="entry name" value="Glyco_hydro2_dom5"/>
</dbReference>
<feature type="domain" description="Glycoside hydrolase family 2 catalytic" evidence="6">
    <location>
        <begin position="308"/>
        <end position="468"/>
    </location>
</feature>
<evidence type="ECO:0000259" key="8">
    <source>
        <dbReference type="Pfam" id="PF16355"/>
    </source>
</evidence>
<dbReference type="Gene3D" id="3.20.20.80">
    <property type="entry name" value="Glycosidases"/>
    <property type="match status" value="1"/>
</dbReference>
<proteinExistence type="inferred from homology"/>
<dbReference type="Proteomes" id="UP000318437">
    <property type="component" value="Unassembled WGS sequence"/>
</dbReference>
<dbReference type="Gene3D" id="2.60.120.260">
    <property type="entry name" value="Galactose-binding domain-like"/>
    <property type="match status" value="1"/>
</dbReference>
<evidence type="ECO:0000256" key="2">
    <source>
        <dbReference type="ARBA" id="ARBA00022801"/>
    </source>
</evidence>
<dbReference type="GO" id="GO:0004565">
    <property type="term" value="F:beta-galactosidase activity"/>
    <property type="evidence" value="ECO:0007669"/>
    <property type="project" value="UniProtKB-EC"/>
</dbReference>
<evidence type="ECO:0000313" key="11">
    <source>
        <dbReference type="Proteomes" id="UP000318437"/>
    </source>
</evidence>
<dbReference type="InterPro" id="IPR051913">
    <property type="entry name" value="GH2_Domain-Containing"/>
</dbReference>
<evidence type="ECO:0000256" key="4">
    <source>
        <dbReference type="SAM" id="SignalP"/>
    </source>
</evidence>
<feature type="domain" description="Glycoside hydrolase family 2 immunoglobulin-like beta-sandwich" evidence="5">
    <location>
        <begin position="200"/>
        <end position="299"/>
    </location>
</feature>
<dbReference type="InterPro" id="IPR013783">
    <property type="entry name" value="Ig-like_fold"/>
</dbReference>
<feature type="domain" description="Glycosyl hydrolases family 2 sugar binding" evidence="7">
    <location>
        <begin position="91"/>
        <end position="182"/>
    </location>
</feature>
<dbReference type="RefSeq" id="WP_146450390.1">
    <property type="nucleotide sequence ID" value="NZ_SJPS01000002.1"/>
</dbReference>
<dbReference type="PANTHER" id="PTHR42732">
    <property type="entry name" value="BETA-GALACTOSIDASE"/>
    <property type="match status" value="1"/>
</dbReference>
<dbReference type="Pfam" id="PF02836">
    <property type="entry name" value="Glyco_hydro_2_C"/>
    <property type="match status" value="1"/>
</dbReference>
<comment type="similarity">
    <text evidence="1">Belongs to the glycosyl hydrolase 2 family.</text>
</comment>
<evidence type="ECO:0000256" key="1">
    <source>
        <dbReference type="ARBA" id="ARBA00007401"/>
    </source>
</evidence>
<name>A0A5C6CVS7_9BACT</name>
<evidence type="ECO:0000256" key="3">
    <source>
        <dbReference type="ARBA" id="ARBA00023295"/>
    </source>
</evidence>
<dbReference type="Pfam" id="PF16355">
    <property type="entry name" value="DUF4982"/>
    <property type="match status" value="1"/>
</dbReference>
<dbReference type="InterPro" id="IPR017853">
    <property type="entry name" value="GH"/>
</dbReference>
<dbReference type="Gene3D" id="2.60.40.10">
    <property type="entry name" value="Immunoglobulins"/>
    <property type="match status" value="3"/>
</dbReference>
<dbReference type="InterPro" id="IPR008979">
    <property type="entry name" value="Galactose-bd-like_sf"/>
</dbReference>
<dbReference type="PRINTS" id="PR00132">
    <property type="entry name" value="GLHYDRLASE2"/>
</dbReference>
<dbReference type="AlphaFoldDB" id="A0A5C6CVS7"/>
<dbReference type="InterPro" id="IPR006103">
    <property type="entry name" value="Glyco_hydro_2_cat"/>
</dbReference>
<reference evidence="10 11" key="1">
    <citation type="submission" date="2019-02" db="EMBL/GenBank/DDBJ databases">
        <title>Deep-cultivation of Planctomycetes and their phenomic and genomic characterization uncovers novel biology.</title>
        <authorList>
            <person name="Wiegand S."/>
            <person name="Jogler M."/>
            <person name="Boedeker C."/>
            <person name="Pinto D."/>
            <person name="Vollmers J."/>
            <person name="Rivas-Marin E."/>
            <person name="Kohn T."/>
            <person name="Peeters S.H."/>
            <person name="Heuer A."/>
            <person name="Rast P."/>
            <person name="Oberbeckmann S."/>
            <person name="Bunk B."/>
            <person name="Jeske O."/>
            <person name="Meyerdierks A."/>
            <person name="Storesund J.E."/>
            <person name="Kallscheuer N."/>
            <person name="Luecker S."/>
            <person name="Lage O.M."/>
            <person name="Pohl T."/>
            <person name="Merkel B.J."/>
            <person name="Hornburger P."/>
            <person name="Mueller R.-W."/>
            <person name="Bruemmer F."/>
            <person name="Labrenz M."/>
            <person name="Spormann A.M."/>
            <person name="Op Den Camp H."/>
            <person name="Overmann J."/>
            <person name="Amann R."/>
            <person name="Jetten M.S.M."/>
            <person name="Mascher T."/>
            <person name="Medema M.H."/>
            <person name="Devos D.P."/>
            <person name="Kaster A.-K."/>
            <person name="Ovreas L."/>
            <person name="Rohde M."/>
            <person name="Galperin M.Y."/>
            <person name="Jogler C."/>
        </authorList>
    </citation>
    <scope>NUCLEOTIDE SEQUENCE [LARGE SCALE GENOMIC DNA]</scope>
    <source>
        <strain evidence="10 11">Pla144</strain>
    </source>
</reference>
<feature type="domain" description="Glycoside hydrolase family 2" evidence="9">
    <location>
        <begin position="718"/>
        <end position="820"/>
    </location>
</feature>
<dbReference type="InterPro" id="IPR008964">
    <property type="entry name" value="Invasin/intimin_cell_adhesion"/>
</dbReference>
<feature type="domain" description="DUF4982" evidence="8">
    <location>
        <begin position="648"/>
        <end position="705"/>
    </location>
</feature>
<dbReference type="OrthoDB" id="9762066at2"/>
<dbReference type="PANTHER" id="PTHR42732:SF1">
    <property type="entry name" value="BETA-MANNOSIDASE"/>
    <property type="match status" value="1"/>
</dbReference>
<dbReference type="EC" id="3.2.1.23" evidence="10"/>
<dbReference type="EMBL" id="SJPS01000002">
    <property type="protein sequence ID" value="TWU28690.1"/>
    <property type="molecule type" value="Genomic_DNA"/>
</dbReference>
<dbReference type="SUPFAM" id="SSF51445">
    <property type="entry name" value="(Trans)glycosidases"/>
    <property type="match status" value="1"/>
</dbReference>
<feature type="signal peptide" evidence="4">
    <location>
        <begin position="1"/>
        <end position="23"/>
    </location>
</feature>
<dbReference type="PROSITE" id="PS00608">
    <property type="entry name" value="GLYCOSYL_HYDROL_F2_2"/>
    <property type="match status" value="1"/>
</dbReference>
<comment type="caution">
    <text evidence="10">The sequence shown here is derived from an EMBL/GenBank/DDBJ whole genome shotgun (WGS) entry which is preliminary data.</text>
</comment>
<evidence type="ECO:0000259" key="7">
    <source>
        <dbReference type="Pfam" id="PF02837"/>
    </source>
</evidence>
<accession>A0A5C6CVS7</accession>
<dbReference type="InterPro" id="IPR023232">
    <property type="entry name" value="Glyco_hydro_2_AS"/>
</dbReference>
<organism evidence="10 11">
    <name type="scientific">Bythopirellula polymerisocia</name>
    <dbReference type="NCBI Taxonomy" id="2528003"/>
    <lineage>
        <taxon>Bacteria</taxon>
        <taxon>Pseudomonadati</taxon>
        <taxon>Planctomycetota</taxon>
        <taxon>Planctomycetia</taxon>
        <taxon>Pirellulales</taxon>
        <taxon>Lacipirellulaceae</taxon>
        <taxon>Bythopirellula</taxon>
    </lineage>
</organism>
<dbReference type="GO" id="GO:0005975">
    <property type="term" value="P:carbohydrate metabolic process"/>
    <property type="evidence" value="ECO:0007669"/>
    <property type="project" value="InterPro"/>
</dbReference>
<dbReference type="SUPFAM" id="SSF49785">
    <property type="entry name" value="Galactose-binding domain-like"/>
    <property type="match status" value="1"/>
</dbReference>
<evidence type="ECO:0000259" key="5">
    <source>
        <dbReference type="Pfam" id="PF00703"/>
    </source>
</evidence>
<dbReference type="InterPro" id="IPR032311">
    <property type="entry name" value="DUF4982"/>
</dbReference>
<evidence type="ECO:0000313" key="10">
    <source>
        <dbReference type="EMBL" id="TWU28690.1"/>
    </source>
</evidence>
<keyword evidence="11" id="KW-1185">Reference proteome</keyword>
<dbReference type="Pfam" id="PF02837">
    <property type="entry name" value="Glyco_hydro_2_N"/>
    <property type="match status" value="1"/>
</dbReference>
<dbReference type="Pfam" id="PF18565">
    <property type="entry name" value="Glyco_hydro2_C5"/>
    <property type="match status" value="1"/>
</dbReference>
<dbReference type="InterPro" id="IPR006104">
    <property type="entry name" value="Glyco_hydro_2_N"/>
</dbReference>
<dbReference type="InterPro" id="IPR036156">
    <property type="entry name" value="Beta-gal/glucu_dom_sf"/>
</dbReference>
<keyword evidence="4" id="KW-0732">Signal</keyword>
<protein>
    <submittedName>
        <fullName evidence="10">Beta-galactosidase</fullName>
        <ecNumber evidence="10">3.2.1.23</ecNumber>
    </submittedName>
</protein>
<keyword evidence="2 10" id="KW-0378">Hydrolase</keyword>
<dbReference type="InterPro" id="IPR006102">
    <property type="entry name" value="Ig-like_GH2"/>
</dbReference>
<feature type="chain" id="PRO_5022801129" evidence="4">
    <location>
        <begin position="24"/>
        <end position="826"/>
    </location>
</feature>
<sequence length="826" mass="92942" precursor="true">MKIILIGLQIIFFAMETSAWSHAAVQDEILSLRKVNFNSGWRFQRGEHPEASDVLFDDSQWEAVRIPHDWSIEGPIEENNPSGSQGGYYPCGIGYYRKTFAFDPAWKDRLVQIKFDGVMSNSEVWINGRLLGKRPNGYVGFTYDLTLHLQDGENVISVRADNAAQPSSRWYTGCGIYRNVWLNVCNKVSVAQHGTYVIANNVTADSAAVQIETSIRNSAAKTTQVVIVSEVYDPNGKKIAEQSQSASIATDKVATVRQNFDVPKPDLWSIESPHQYLLLTKLMSENQMIDAYETPFGIRDIRFEVETGFWLNGKNIKVKGVNNHHDGGPVGAAVPDDVLHRRLVLLKEMGCNAIRTAHNPAAPEFYDMCDRMGFLVMDEIFDEWIASWPWVKKLKDEGKVKYGYHRYFEKWWKQDLEDVILRDRNHPSIFLWSVGNEIPDQCYPEGPKRLLPIMAAVRALDTTRPITCGCCFIHLANATGFASMLDMTGYNGGGGSIFYEKDKATYPNRKFIATEVPHSFQTRGVYKTKTEMRAPQEGIPVADLTESEVFPNVSHFYSSSYDNSSVRISARDSWRRTASLPYVAGEFRWTGFDYLGEAIRGWPSRFWNFGIIDLCGFPKDHYYFYQSQWTETPIVHILPHWTWPGKDGKVIPVWTYSNAEEVELFLNDKSLGAKLNEDEMNLSWDVPYAPGTLKAVARTDGTVIAESIVKTASKPARIQMIADKKTVAADGVSCVHLECNVLDQEGNFVPNANNLITFKISGPADNIGVDNGDPLDMVSTKINQRRAFNGKCLLILQSRKQEGLATVEAISNGLASEKVEITTTNQ</sequence>
<dbReference type="SUPFAM" id="SSF49373">
    <property type="entry name" value="Invasin/intimin cell-adhesion fragments"/>
    <property type="match status" value="1"/>
</dbReference>
<dbReference type="InterPro" id="IPR006101">
    <property type="entry name" value="Glyco_hydro_2"/>
</dbReference>